<feature type="transmembrane region" description="Helical" evidence="1">
    <location>
        <begin position="26"/>
        <end position="46"/>
    </location>
</feature>
<feature type="transmembrane region" description="Helical" evidence="1">
    <location>
        <begin position="98"/>
        <end position="119"/>
    </location>
</feature>
<dbReference type="EMBL" id="LOWA01000018">
    <property type="protein sequence ID" value="KVE28757.1"/>
    <property type="molecule type" value="Genomic_DNA"/>
</dbReference>
<evidence type="ECO:0000313" key="3">
    <source>
        <dbReference type="EMBL" id="SMF99443.1"/>
    </source>
</evidence>
<keyword evidence="1" id="KW-0812">Transmembrane</keyword>
<dbReference type="EMBL" id="FXAN01000040">
    <property type="protein sequence ID" value="SMF99443.1"/>
    <property type="molecule type" value="Genomic_DNA"/>
</dbReference>
<dbReference type="Proteomes" id="UP000198460">
    <property type="component" value="Unassembled WGS sequence"/>
</dbReference>
<evidence type="ECO:0000313" key="4">
    <source>
        <dbReference type="Proteomes" id="UP000062788"/>
    </source>
</evidence>
<dbReference type="RefSeq" id="WP_059515139.1">
    <property type="nucleotide sequence ID" value="NZ_CP013449.1"/>
</dbReference>
<dbReference type="Proteomes" id="UP000062788">
    <property type="component" value="Unassembled WGS sequence"/>
</dbReference>
<feature type="transmembrane region" description="Helical" evidence="1">
    <location>
        <begin position="194"/>
        <end position="217"/>
    </location>
</feature>
<sequence>MQLIEVPAKTGYVWFRQGIWLFRRNPLAFVTLFFTYLLAMMLISLVPLIGPALPLLFIPGIAVGFMAACRDTIAGKQVLPTILIDGFRSYGPVVTQRLFALGGIYIASIALVFACSSLGDGGTLLKIMFGLGIDASEPEALATPGVLVAMMIAATLYLPVAMMFWFAPTLTAWHDIPPVKALFFSIVSCWRNKGAFTVYGLLWFAVALGVSFGLAALMQALGAGAYALTVMMPASVVITAMLYCSFYATYRGCYGIQEPGAPTLPQSR</sequence>
<evidence type="ECO:0000256" key="1">
    <source>
        <dbReference type="SAM" id="Phobius"/>
    </source>
</evidence>
<feature type="transmembrane region" description="Helical" evidence="1">
    <location>
        <begin position="146"/>
        <end position="173"/>
    </location>
</feature>
<evidence type="ECO:0000313" key="5">
    <source>
        <dbReference type="Proteomes" id="UP000198460"/>
    </source>
</evidence>
<keyword evidence="1" id="KW-1133">Transmembrane helix</keyword>
<gene>
    <name evidence="3" type="ORF">BSIN_0173</name>
    <name evidence="2" type="ORF">WS67_08585</name>
</gene>
<reference evidence="2 4" key="1">
    <citation type="submission" date="2015-11" db="EMBL/GenBank/DDBJ databases">
        <title>Expanding the genomic diversity of Burkholderia species for the development of highly accurate diagnostics.</title>
        <authorList>
            <person name="Sahl J."/>
            <person name="Keim P."/>
            <person name="Wagner D."/>
        </authorList>
    </citation>
    <scope>NUCLEOTIDE SEQUENCE [LARGE SCALE GENOMIC DNA]</scope>
    <source>
        <strain evidence="2 4">TSV85</strain>
    </source>
</reference>
<accession>A0A103E5I8</accession>
<evidence type="ECO:0000313" key="2">
    <source>
        <dbReference type="EMBL" id="KVE28757.1"/>
    </source>
</evidence>
<dbReference type="NCBIfam" id="NF041043">
    <property type="entry name" value="BPSS1780_fam"/>
    <property type="match status" value="1"/>
</dbReference>
<keyword evidence="4" id="KW-1185">Reference proteome</keyword>
<organism evidence="2 4">
    <name type="scientific">Burkholderia singularis</name>
    <dbReference type="NCBI Taxonomy" id="1503053"/>
    <lineage>
        <taxon>Bacteria</taxon>
        <taxon>Pseudomonadati</taxon>
        <taxon>Pseudomonadota</taxon>
        <taxon>Betaproteobacteria</taxon>
        <taxon>Burkholderiales</taxon>
        <taxon>Burkholderiaceae</taxon>
        <taxon>Burkholderia</taxon>
        <taxon>pseudomallei group</taxon>
    </lineage>
</organism>
<protein>
    <submittedName>
        <fullName evidence="3">FIGfam005179</fullName>
    </submittedName>
</protein>
<proteinExistence type="predicted"/>
<name>A0A103E5I8_9BURK</name>
<dbReference type="OrthoDB" id="5298483at2"/>
<reference evidence="3 5" key="2">
    <citation type="submission" date="2017-04" db="EMBL/GenBank/DDBJ databases">
        <authorList>
            <person name="Afonso C.L."/>
            <person name="Miller P.J."/>
            <person name="Scott M.A."/>
            <person name="Spackman E."/>
            <person name="Goraichik I."/>
            <person name="Dimitrov K.M."/>
            <person name="Suarez D.L."/>
            <person name="Swayne D.E."/>
        </authorList>
    </citation>
    <scope>NUCLEOTIDE SEQUENCE [LARGE SCALE GENOMIC DNA]</scope>
    <source>
        <strain evidence="3">LMG 28154</strain>
    </source>
</reference>
<feature type="transmembrane region" description="Helical" evidence="1">
    <location>
        <begin position="52"/>
        <end position="69"/>
    </location>
</feature>
<dbReference type="InterPro" id="IPR047798">
    <property type="entry name" value="BPSS1780-like"/>
</dbReference>
<keyword evidence="1" id="KW-0472">Membrane</keyword>
<feature type="transmembrane region" description="Helical" evidence="1">
    <location>
        <begin position="223"/>
        <end position="244"/>
    </location>
</feature>
<dbReference type="AlphaFoldDB" id="A0A103E5I8"/>